<protein>
    <submittedName>
        <fullName evidence="1">Uncharacterized protein</fullName>
    </submittedName>
</protein>
<name>C9KJB3_9FIRM</name>
<accession>C9KJB3</accession>
<keyword evidence="2" id="KW-1185">Reference proteome</keyword>
<gene>
    <name evidence="1" type="ORF">MITSMUL_03110</name>
</gene>
<sequence length="169" mass="19769">MMILLSSVAFASPQQVELNETYSVEQTKAAINSRFTDDVKFYVPMRQVEGPNDYTRMYITYNLDEWVMAVFQNEPGYVCGLSMTVPDSTNSMALEHIATTLLLTAVGTDSENYTWDSEEIRQLCRARDNAKEYGRGFFYCHDTQRYYRLVTEHDRVRSHWYFEVKAYVN</sequence>
<dbReference type="STRING" id="500635.MITSMUL_03110"/>
<evidence type="ECO:0000313" key="1">
    <source>
        <dbReference type="EMBL" id="EEX69979.1"/>
    </source>
</evidence>
<organism evidence="1 2">
    <name type="scientific">Mitsuokella multacida DSM 20544</name>
    <dbReference type="NCBI Taxonomy" id="500635"/>
    <lineage>
        <taxon>Bacteria</taxon>
        <taxon>Bacillati</taxon>
        <taxon>Bacillota</taxon>
        <taxon>Negativicutes</taxon>
        <taxon>Selenomonadales</taxon>
        <taxon>Selenomonadaceae</taxon>
        <taxon>Mitsuokella</taxon>
    </lineage>
</organism>
<reference evidence="1" key="1">
    <citation type="submission" date="2009-09" db="EMBL/GenBank/DDBJ databases">
        <authorList>
            <person name="Weinstock G."/>
            <person name="Sodergren E."/>
            <person name="Clifton S."/>
            <person name="Fulton L."/>
            <person name="Fulton B."/>
            <person name="Courtney L."/>
            <person name="Fronick C."/>
            <person name="Harrison M."/>
            <person name="Strong C."/>
            <person name="Farmer C."/>
            <person name="Delahaunty K."/>
            <person name="Markovic C."/>
            <person name="Hall O."/>
            <person name="Minx P."/>
            <person name="Tomlinson C."/>
            <person name="Mitreva M."/>
            <person name="Nelson J."/>
            <person name="Hou S."/>
            <person name="Wollam A."/>
            <person name="Pepin K.H."/>
            <person name="Johnson M."/>
            <person name="Bhonagiri V."/>
            <person name="Nash W.E."/>
            <person name="Warren W."/>
            <person name="Chinwalla A."/>
            <person name="Mardis E.R."/>
            <person name="Wilson R.K."/>
        </authorList>
    </citation>
    <scope>NUCLEOTIDE SEQUENCE [LARGE SCALE GENOMIC DNA]</scope>
    <source>
        <strain evidence="1">DSM 20544</strain>
    </source>
</reference>
<dbReference type="AlphaFoldDB" id="C9KJB3"/>
<dbReference type="HOGENOM" id="CLU_1576725_0_0_9"/>
<dbReference type="EMBL" id="ABWK02000001">
    <property type="protein sequence ID" value="EEX69979.1"/>
    <property type="molecule type" value="Genomic_DNA"/>
</dbReference>
<comment type="caution">
    <text evidence="1">The sequence shown here is derived from an EMBL/GenBank/DDBJ whole genome shotgun (WGS) entry which is preliminary data.</text>
</comment>
<proteinExistence type="predicted"/>
<evidence type="ECO:0000313" key="2">
    <source>
        <dbReference type="Proteomes" id="UP000003671"/>
    </source>
</evidence>
<dbReference type="Proteomes" id="UP000003671">
    <property type="component" value="Unassembled WGS sequence"/>
</dbReference>